<dbReference type="GeneID" id="136819470"/>
<dbReference type="InterPro" id="IPR013761">
    <property type="entry name" value="SAM/pointed_sf"/>
</dbReference>
<evidence type="ECO:0000256" key="5">
    <source>
        <dbReference type="SAM" id="Coils"/>
    </source>
</evidence>
<dbReference type="InterPro" id="IPR000697">
    <property type="entry name" value="WH1/EVH1_dom"/>
</dbReference>
<dbReference type="InterPro" id="IPR013083">
    <property type="entry name" value="Znf_RING/FYVE/PHD"/>
</dbReference>
<dbReference type="Gene3D" id="3.30.40.10">
    <property type="entry name" value="Zinc/RING finger domain, C3HC4 (zinc finger)"/>
    <property type="match status" value="1"/>
</dbReference>
<dbReference type="InterPro" id="IPR003613">
    <property type="entry name" value="Ubox_domain"/>
</dbReference>
<dbReference type="InterPro" id="IPR011026">
    <property type="entry name" value="WAS_C"/>
</dbReference>
<dbReference type="SUPFAM" id="SSF57850">
    <property type="entry name" value="RING/U-box"/>
    <property type="match status" value="1"/>
</dbReference>
<dbReference type="SUPFAM" id="SSF47769">
    <property type="entry name" value="SAM/Pointed domain"/>
    <property type="match status" value="1"/>
</dbReference>
<dbReference type="InterPro" id="IPR052085">
    <property type="entry name" value="WD-SAM-U-box"/>
</dbReference>
<keyword evidence="3" id="KW-0597">Phosphoprotein</keyword>
<evidence type="ECO:0000256" key="2">
    <source>
        <dbReference type="ARBA" id="ARBA00022490"/>
    </source>
</evidence>
<dbReference type="EnsemblMetazoa" id="CLYHEMT014023.1">
    <property type="protein sequence ID" value="CLYHEMP014023.1"/>
    <property type="gene ID" value="CLYHEMG014023"/>
</dbReference>
<dbReference type="InterPro" id="IPR001660">
    <property type="entry name" value="SAM"/>
</dbReference>
<dbReference type="Gene3D" id="3.90.810.10">
    <property type="entry name" value="CRIB domain"/>
    <property type="match status" value="1"/>
</dbReference>
<evidence type="ECO:0000259" key="8">
    <source>
        <dbReference type="PROSITE" id="PS50229"/>
    </source>
</evidence>
<accession>A0A7M5WVZ3</accession>
<dbReference type="SMART" id="SM00454">
    <property type="entry name" value="SAM"/>
    <property type="match status" value="1"/>
</dbReference>
<evidence type="ECO:0000259" key="9">
    <source>
        <dbReference type="PROSITE" id="PS51698"/>
    </source>
</evidence>
<dbReference type="CDD" id="cd16655">
    <property type="entry name" value="RING-Ubox_WDSUB1-like"/>
    <property type="match status" value="1"/>
</dbReference>
<dbReference type="SMART" id="SM00504">
    <property type="entry name" value="Ubox"/>
    <property type="match status" value="1"/>
</dbReference>
<feature type="region of interest" description="Disordered" evidence="6">
    <location>
        <begin position="45"/>
        <end position="76"/>
    </location>
</feature>
<dbReference type="Gene3D" id="1.10.150.50">
    <property type="entry name" value="Transcription Factor, Ets-1"/>
    <property type="match status" value="1"/>
</dbReference>
<feature type="domain" description="U-box" evidence="9">
    <location>
        <begin position="298"/>
        <end position="368"/>
    </location>
</feature>
<dbReference type="AlphaFoldDB" id="A0A7M5WVZ3"/>
<dbReference type="PROSITE" id="PS51698">
    <property type="entry name" value="U_BOX"/>
    <property type="match status" value="1"/>
</dbReference>
<keyword evidence="11" id="KW-1185">Reference proteome</keyword>
<feature type="domain" description="SAM" evidence="7">
    <location>
        <begin position="220"/>
        <end position="284"/>
    </location>
</feature>
<proteinExistence type="predicted"/>
<dbReference type="GO" id="GO:0007015">
    <property type="term" value="P:actin filament organization"/>
    <property type="evidence" value="ECO:0007669"/>
    <property type="project" value="InterPro"/>
</dbReference>
<dbReference type="RefSeq" id="XP_066931798.1">
    <property type="nucleotide sequence ID" value="XM_067075697.1"/>
</dbReference>
<evidence type="ECO:0000256" key="6">
    <source>
        <dbReference type="SAM" id="MobiDB-lite"/>
    </source>
</evidence>
<protein>
    <submittedName>
        <fullName evidence="10">Uncharacterized protein</fullName>
    </submittedName>
</protein>
<dbReference type="SUPFAM" id="SSF47912">
    <property type="entry name" value="Wiscott-Aldrich syndrome protein, WASP, C-terminal domain"/>
    <property type="match status" value="1"/>
</dbReference>
<dbReference type="Pfam" id="PF07647">
    <property type="entry name" value="SAM_2"/>
    <property type="match status" value="1"/>
</dbReference>
<dbReference type="Proteomes" id="UP000594262">
    <property type="component" value="Unplaced"/>
</dbReference>
<dbReference type="Pfam" id="PF04564">
    <property type="entry name" value="U-box"/>
    <property type="match status" value="1"/>
</dbReference>
<evidence type="ECO:0000259" key="7">
    <source>
        <dbReference type="PROSITE" id="PS50105"/>
    </source>
</evidence>
<reference evidence="10" key="1">
    <citation type="submission" date="2021-01" db="UniProtKB">
        <authorList>
            <consortium name="EnsemblMetazoa"/>
        </authorList>
    </citation>
    <scope>IDENTIFICATION</scope>
</reference>
<organism evidence="10 11">
    <name type="scientific">Clytia hemisphaerica</name>
    <dbReference type="NCBI Taxonomy" id="252671"/>
    <lineage>
        <taxon>Eukaryota</taxon>
        <taxon>Metazoa</taxon>
        <taxon>Cnidaria</taxon>
        <taxon>Hydrozoa</taxon>
        <taxon>Hydroidolina</taxon>
        <taxon>Leptothecata</taxon>
        <taxon>Obeliida</taxon>
        <taxon>Clytiidae</taxon>
        <taxon>Clytia</taxon>
    </lineage>
</organism>
<dbReference type="GO" id="GO:0005856">
    <property type="term" value="C:cytoskeleton"/>
    <property type="evidence" value="ECO:0007669"/>
    <property type="project" value="UniProtKB-SubCell"/>
</dbReference>
<keyword evidence="4" id="KW-0206">Cytoskeleton</keyword>
<comment type="subcellular location">
    <subcellularLocation>
        <location evidence="1">Cytoplasm</location>
        <location evidence="1">Cytoskeleton</location>
    </subcellularLocation>
</comment>
<dbReference type="PANTHER" id="PTHR46573:SF1">
    <property type="entry name" value="WD REPEAT, SAM AND U-BOX DOMAIN-CONTAINING PROTEIN 1"/>
    <property type="match status" value="1"/>
</dbReference>
<dbReference type="PANTHER" id="PTHR46573">
    <property type="entry name" value="WD REPEAT, SAM AND U-BOX DOMAIN-CONTAINING PROTEIN 1"/>
    <property type="match status" value="1"/>
</dbReference>
<keyword evidence="5" id="KW-0175">Coiled coil</keyword>
<keyword evidence="2" id="KW-0963">Cytoplasm</keyword>
<dbReference type="PROSITE" id="PS50229">
    <property type="entry name" value="WH1"/>
    <property type="match status" value="1"/>
</dbReference>
<feature type="compositionally biased region" description="Pro residues" evidence="6">
    <location>
        <begin position="56"/>
        <end position="73"/>
    </location>
</feature>
<sequence length="368" mass="42429">MTQNFYSICENGQVFAGLNFSDTNEAQHFRQTLEKEVERRRQSIIVRKPNISGRAPPRPPSHPTQIAPPPPPHRSVRYTYRNGPNDPKIVLKDPRWFALFVHIGITQAQLDDEETFKELYAFVQTNGGIETARMKLPQNEYGKYNGLAPPPLRGFAGSSDHPFQASTNPVALTRNRCDRRTLRGPSTRNCEDTYDTGSLNTQTVPRKSSGDWRVKQLDSWTVEDVCDWLKDISLEEYCELFRFHAIDGVELLEQNEESLVDALKIEPFGHRRKIMRNLTKLLEKEKEEEKRTKEKEEETPDEFLCPITQELMTDPVIVADGYTYERASITQWFETGNNRSPMTNLPLENRNLVPNRSLKDAINRHLGQ</sequence>
<evidence type="ECO:0000256" key="1">
    <source>
        <dbReference type="ARBA" id="ARBA00004245"/>
    </source>
</evidence>
<dbReference type="OrthoDB" id="1916455at2759"/>
<dbReference type="InterPro" id="IPR036936">
    <property type="entry name" value="CRIB_dom_sf"/>
</dbReference>
<feature type="domain" description="WH1" evidence="8">
    <location>
        <begin position="1"/>
        <end position="40"/>
    </location>
</feature>
<dbReference type="GO" id="GO:0004842">
    <property type="term" value="F:ubiquitin-protein transferase activity"/>
    <property type="evidence" value="ECO:0007669"/>
    <property type="project" value="InterPro"/>
</dbReference>
<name>A0A7M5WVZ3_9CNID</name>
<dbReference type="GO" id="GO:0016567">
    <property type="term" value="P:protein ubiquitination"/>
    <property type="evidence" value="ECO:0007669"/>
    <property type="project" value="InterPro"/>
</dbReference>
<feature type="coiled-coil region" evidence="5">
    <location>
        <begin position="271"/>
        <end position="299"/>
    </location>
</feature>
<evidence type="ECO:0000256" key="4">
    <source>
        <dbReference type="ARBA" id="ARBA00023212"/>
    </source>
</evidence>
<evidence type="ECO:0000313" key="11">
    <source>
        <dbReference type="Proteomes" id="UP000594262"/>
    </source>
</evidence>
<dbReference type="PROSITE" id="PS50105">
    <property type="entry name" value="SAM_DOMAIN"/>
    <property type="match status" value="1"/>
</dbReference>
<evidence type="ECO:0000313" key="10">
    <source>
        <dbReference type="EnsemblMetazoa" id="CLYHEMP014023.1"/>
    </source>
</evidence>
<evidence type="ECO:0000256" key="3">
    <source>
        <dbReference type="ARBA" id="ARBA00022553"/>
    </source>
</evidence>